<dbReference type="Proteomes" id="UP000238196">
    <property type="component" value="Unassembled WGS sequence"/>
</dbReference>
<dbReference type="AlphaFoldDB" id="A0A2S5KJ42"/>
<organism evidence="8 9">
    <name type="scientific">Proteobacteria bacterium 228</name>
    <dbReference type="NCBI Taxonomy" id="2083153"/>
    <lineage>
        <taxon>Bacteria</taxon>
        <taxon>Pseudomonadati</taxon>
        <taxon>Pseudomonadota</taxon>
    </lineage>
</organism>
<feature type="transmembrane region" description="Helical" evidence="6">
    <location>
        <begin position="243"/>
        <end position="269"/>
    </location>
</feature>
<dbReference type="EMBL" id="PRLP01000143">
    <property type="protein sequence ID" value="PPC74529.1"/>
    <property type="molecule type" value="Genomic_DNA"/>
</dbReference>
<evidence type="ECO:0000256" key="6">
    <source>
        <dbReference type="SAM" id="Phobius"/>
    </source>
</evidence>
<dbReference type="PANTHER" id="PTHR43124">
    <property type="entry name" value="PURINE EFFLUX PUMP PBUE"/>
    <property type="match status" value="1"/>
</dbReference>
<feature type="transmembrane region" description="Helical" evidence="6">
    <location>
        <begin position="281"/>
        <end position="301"/>
    </location>
</feature>
<sequence length="409" mass="42682">MTDNHRPERQATGGREGIVLMLGSSLTIMGAVMVAPILPKLGAEFAPSDAHAELLVPLAITGPALAIALFAPLAGWLADRIGRKHLLVLATVLYALLGAIPALLQDLSSIVAIRLVFGCAEAVVMTCCATLIADYWKGEERLRYVNLQVVSIGLVGAVFFVIGGALGEHSWRMPFFLYLLPLLLVPFMLRILWEPPRHAYVEVSEASAAAEPGRVSYGALLTGCLLVFAGMALNFIVPVQTPALLVAMGITSSTMIGASAGLGLLATLAGSLLWPVCRRRLGVCGCNALLLTLLAAGLWQLAVAQSYSAVLLAVLVHGVGAGLLVPNAMAPVMNALTVQTRGRGLGAFTACLYLGQFASPLLVGAIMTTTGSLPGAISAMAGASLLGAVLWLLAQWFYPTSVAHRVSTP</sequence>
<dbReference type="InterPro" id="IPR011701">
    <property type="entry name" value="MFS"/>
</dbReference>
<feature type="transmembrane region" description="Helical" evidence="6">
    <location>
        <begin position="85"/>
        <end position="104"/>
    </location>
</feature>
<dbReference type="PANTHER" id="PTHR43124:SF3">
    <property type="entry name" value="CHLORAMPHENICOL EFFLUX PUMP RV0191"/>
    <property type="match status" value="1"/>
</dbReference>
<dbReference type="InterPro" id="IPR050189">
    <property type="entry name" value="MFS_Efflux_Transporters"/>
</dbReference>
<feature type="transmembrane region" description="Helical" evidence="6">
    <location>
        <begin position="307"/>
        <end position="325"/>
    </location>
</feature>
<evidence type="ECO:0000313" key="9">
    <source>
        <dbReference type="Proteomes" id="UP000238196"/>
    </source>
</evidence>
<comment type="subcellular location">
    <subcellularLocation>
        <location evidence="1">Cell membrane</location>
        <topology evidence="1">Multi-pass membrane protein</topology>
    </subcellularLocation>
</comment>
<dbReference type="CDD" id="cd17473">
    <property type="entry name" value="MFS_arabinose_efflux_permease_like"/>
    <property type="match status" value="1"/>
</dbReference>
<comment type="caution">
    <text evidence="8">The sequence shown here is derived from an EMBL/GenBank/DDBJ whole genome shotgun (WGS) entry which is preliminary data.</text>
</comment>
<feature type="transmembrane region" description="Helical" evidence="6">
    <location>
        <begin position="345"/>
        <end position="367"/>
    </location>
</feature>
<dbReference type="Gene3D" id="1.20.1250.20">
    <property type="entry name" value="MFS general substrate transporter like domains"/>
    <property type="match status" value="1"/>
</dbReference>
<proteinExistence type="predicted"/>
<dbReference type="GO" id="GO:0005886">
    <property type="term" value="C:plasma membrane"/>
    <property type="evidence" value="ECO:0007669"/>
    <property type="project" value="UniProtKB-SubCell"/>
</dbReference>
<evidence type="ECO:0000256" key="1">
    <source>
        <dbReference type="ARBA" id="ARBA00004651"/>
    </source>
</evidence>
<feature type="transmembrane region" description="Helical" evidence="6">
    <location>
        <begin position="18"/>
        <end position="38"/>
    </location>
</feature>
<evidence type="ECO:0000256" key="4">
    <source>
        <dbReference type="ARBA" id="ARBA00022989"/>
    </source>
</evidence>
<evidence type="ECO:0000256" key="3">
    <source>
        <dbReference type="ARBA" id="ARBA00022692"/>
    </source>
</evidence>
<dbReference type="InterPro" id="IPR005829">
    <property type="entry name" value="Sugar_transporter_CS"/>
</dbReference>
<dbReference type="InterPro" id="IPR020846">
    <property type="entry name" value="MFS_dom"/>
</dbReference>
<gene>
    <name evidence="8" type="ORF">C4K68_24715</name>
</gene>
<keyword evidence="5 6" id="KW-0472">Membrane</keyword>
<accession>A0A2S5KJ42</accession>
<dbReference type="Pfam" id="PF07690">
    <property type="entry name" value="MFS_1"/>
    <property type="match status" value="1"/>
</dbReference>
<feature type="transmembrane region" description="Helical" evidence="6">
    <location>
        <begin position="110"/>
        <end position="132"/>
    </location>
</feature>
<feature type="transmembrane region" description="Helical" evidence="6">
    <location>
        <begin position="214"/>
        <end position="237"/>
    </location>
</feature>
<dbReference type="PROSITE" id="PS00216">
    <property type="entry name" value="SUGAR_TRANSPORT_1"/>
    <property type="match status" value="1"/>
</dbReference>
<dbReference type="SUPFAM" id="SSF103473">
    <property type="entry name" value="MFS general substrate transporter"/>
    <property type="match status" value="1"/>
</dbReference>
<evidence type="ECO:0000259" key="7">
    <source>
        <dbReference type="PROSITE" id="PS50850"/>
    </source>
</evidence>
<feature type="transmembrane region" description="Helical" evidence="6">
    <location>
        <begin position="373"/>
        <end position="398"/>
    </location>
</feature>
<dbReference type="GO" id="GO:0022857">
    <property type="term" value="F:transmembrane transporter activity"/>
    <property type="evidence" value="ECO:0007669"/>
    <property type="project" value="InterPro"/>
</dbReference>
<feature type="domain" description="Major facilitator superfamily (MFS) profile" evidence="7">
    <location>
        <begin position="16"/>
        <end position="399"/>
    </location>
</feature>
<feature type="transmembrane region" description="Helical" evidence="6">
    <location>
        <begin position="144"/>
        <end position="163"/>
    </location>
</feature>
<keyword evidence="2" id="KW-1003">Cell membrane</keyword>
<evidence type="ECO:0000256" key="5">
    <source>
        <dbReference type="ARBA" id="ARBA00023136"/>
    </source>
</evidence>
<keyword evidence="4 6" id="KW-1133">Transmembrane helix</keyword>
<dbReference type="OrthoDB" id="5289066at2"/>
<evidence type="ECO:0000313" key="8">
    <source>
        <dbReference type="EMBL" id="PPC74529.1"/>
    </source>
</evidence>
<evidence type="ECO:0000256" key="2">
    <source>
        <dbReference type="ARBA" id="ARBA00022475"/>
    </source>
</evidence>
<name>A0A2S5KJ42_9PROT</name>
<feature type="transmembrane region" description="Helical" evidence="6">
    <location>
        <begin position="175"/>
        <end position="193"/>
    </location>
</feature>
<dbReference type="PROSITE" id="PS50850">
    <property type="entry name" value="MFS"/>
    <property type="match status" value="1"/>
</dbReference>
<reference evidence="8 9" key="1">
    <citation type="submission" date="2018-02" db="EMBL/GenBank/DDBJ databases">
        <title>novel marine gammaproteobacteria from coastal saline agro ecosystem.</title>
        <authorList>
            <person name="Krishnan R."/>
            <person name="Ramesh Kumar N."/>
        </authorList>
    </citation>
    <scope>NUCLEOTIDE SEQUENCE [LARGE SCALE GENOMIC DNA]</scope>
    <source>
        <strain evidence="8 9">228</strain>
    </source>
</reference>
<keyword evidence="3 6" id="KW-0812">Transmembrane</keyword>
<dbReference type="InterPro" id="IPR036259">
    <property type="entry name" value="MFS_trans_sf"/>
</dbReference>
<feature type="transmembrane region" description="Helical" evidence="6">
    <location>
        <begin position="58"/>
        <end position="78"/>
    </location>
</feature>
<protein>
    <submittedName>
        <fullName evidence="8">MFS transporter</fullName>
    </submittedName>
</protein>